<dbReference type="AlphaFoldDB" id="A0AA49JTV2"/>
<dbReference type="Proteomes" id="UP001229955">
    <property type="component" value="Chromosome"/>
</dbReference>
<dbReference type="KEGG" id="pspc:Strain318_000793"/>
<sequence length="176" mass="19054">MPAHVFIATSLDGYIARLDGGIDWLPQPSGDADVDDHGYSAFMAGIDAIVMGRNTYETVLTFGAWPFEKPVVVLSSGQVRIAPELAGRIVAMAGEPAEIMAACAERGWQHLYIDGGVTIQRFLRAGLIERLIVTRVPVVLGTGLPLFGAVERDVRFAHVRTQAYPSGLVQSEYRAL</sequence>
<organism evidence="2">
    <name type="scientific">Pseudogemmatithrix spongiicola</name>
    <dbReference type="NCBI Taxonomy" id="3062599"/>
    <lineage>
        <taxon>Bacteria</taxon>
        <taxon>Pseudomonadati</taxon>
        <taxon>Gemmatimonadota</taxon>
        <taxon>Gemmatimonadia</taxon>
        <taxon>Gemmatimonadales</taxon>
        <taxon>Gemmatimonadaceae</taxon>
        <taxon>Pseudogemmatithrix</taxon>
    </lineage>
</organism>
<dbReference type="PANTHER" id="PTHR38011:SF11">
    <property type="entry name" value="2,5-DIAMINO-6-RIBOSYLAMINO-4(3H)-PYRIMIDINONE 5'-PHOSPHATE REDUCTASE"/>
    <property type="match status" value="1"/>
</dbReference>
<dbReference type="SUPFAM" id="SSF53597">
    <property type="entry name" value="Dihydrofolate reductase-like"/>
    <property type="match status" value="1"/>
</dbReference>
<dbReference type="Pfam" id="PF01872">
    <property type="entry name" value="RibD_C"/>
    <property type="match status" value="1"/>
</dbReference>
<dbReference type="EMBL" id="CP130612">
    <property type="protein sequence ID" value="WKW11538.1"/>
    <property type="molecule type" value="Genomic_DNA"/>
</dbReference>
<dbReference type="EMBL" id="CP130613">
    <property type="protein sequence ID" value="WKW14448.1"/>
    <property type="molecule type" value="Genomic_DNA"/>
</dbReference>
<dbReference type="PANTHER" id="PTHR38011">
    <property type="entry name" value="DIHYDROFOLATE REDUCTASE FAMILY PROTEIN (AFU_ORTHOLOGUE AFUA_8G06820)"/>
    <property type="match status" value="1"/>
</dbReference>
<evidence type="ECO:0000313" key="2">
    <source>
        <dbReference type="EMBL" id="WKW11538.1"/>
    </source>
</evidence>
<dbReference type="InterPro" id="IPR002734">
    <property type="entry name" value="RibDG_C"/>
</dbReference>
<evidence type="ECO:0000313" key="4">
    <source>
        <dbReference type="Proteomes" id="UP001229955"/>
    </source>
</evidence>
<dbReference type="GO" id="GO:0008703">
    <property type="term" value="F:5-amino-6-(5-phosphoribosylamino)uracil reductase activity"/>
    <property type="evidence" value="ECO:0007669"/>
    <property type="project" value="InterPro"/>
</dbReference>
<dbReference type="InterPro" id="IPR024072">
    <property type="entry name" value="DHFR-like_dom_sf"/>
</dbReference>
<protein>
    <submittedName>
        <fullName evidence="2">Dihydrofolate reductase family protein</fullName>
    </submittedName>
</protein>
<keyword evidence="4" id="KW-1185">Reference proteome</keyword>
<evidence type="ECO:0000259" key="1">
    <source>
        <dbReference type="Pfam" id="PF01872"/>
    </source>
</evidence>
<gene>
    <name evidence="2" type="ORF">Strain138_000793</name>
    <name evidence="3" type="ORF">Strain318_000793</name>
</gene>
<dbReference type="GO" id="GO:0009231">
    <property type="term" value="P:riboflavin biosynthetic process"/>
    <property type="evidence" value="ECO:0007669"/>
    <property type="project" value="InterPro"/>
</dbReference>
<name>A0AA49JTV2_9BACT</name>
<dbReference type="InterPro" id="IPR050765">
    <property type="entry name" value="Riboflavin_Biosynth_HTPR"/>
</dbReference>
<accession>A0AA49JTV2</accession>
<accession>A0AA49JZI4</accession>
<reference evidence="2" key="1">
    <citation type="submission" date="2023-07" db="EMBL/GenBank/DDBJ databases">
        <authorList>
            <person name="Haufschild T."/>
            <person name="Kallscheuer N."/>
            <person name="Hammer J."/>
            <person name="Kohn T."/>
            <person name="Kabuu M."/>
            <person name="Jogler M."/>
            <person name="Wohfarth N."/>
            <person name="Heuer A."/>
            <person name="Rohde M."/>
            <person name="van Teeseling M.C.F."/>
            <person name="Jogler C."/>
        </authorList>
    </citation>
    <scope>NUCLEOTIDE SEQUENCE</scope>
    <source>
        <strain evidence="2">Strain 138</strain>
        <strain evidence="3">Strain 318</strain>
    </source>
</reference>
<proteinExistence type="predicted"/>
<feature type="domain" description="Bacterial bifunctional deaminase-reductase C-terminal" evidence="1">
    <location>
        <begin position="5"/>
        <end position="169"/>
    </location>
</feature>
<dbReference type="RefSeq" id="WP_367887237.1">
    <property type="nucleotide sequence ID" value="NZ_CP130612.1"/>
</dbReference>
<dbReference type="Gene3D" id="3.40.430.10">
    <property type="entry name" value="Dihydrofolate Reductase, subunit A"/>
    <property type="match status" value="1"/>
</dbReference>
<evidence type="ECO:0000313" key="3">
    <source>
        <dbReference type="EMBL" id="WKW14448.1"/>
    </source>
</evidence>